<dbReference type="InterPro" id="IPR012675">
    <property type="entry name" value="Beta-grasp_dom_sf"/>
</dbReference>
<dbReference type="InterPro" id="IPR007685">
    <property type="entry name" value="RelA_SpoT"/>
</dbReference>
<dbReference type="CDD" id="cd05399">
    <property type="entry name" value="NT_Rel-Spo_like"/>
    <property type="match status" value="1"/>
</dbReference>
<dbReference type="InterPro" id="IPR002912">
    <property type="entry name" value="ACT_dom"/>
</dbReference>
<sequence>MHKSAAVPKPPPPPSADTRLALWLARPECAALAARAGAVMDDATLDETLALWDLLSGLSADVDMLLAAAVYLCPALQSPDFPLKPEQARLLEGLNASRKVWDIYREQGRNGGHEGLRRLLLAIILDLRVLIILLAWQLLQMRKAVQWPEAEARALADLTFDIHAPLANRLGIWQLKWELEDLAFRIREPAQYQAVARQLQEKRAQRERYIERAMAQIRKALAQAGIAADVAGRPKHIYSIWRKMQRKHADFEALYDIRAVRVLVDDIAACYSVLGVVHQLWTPVPGEFDDYIAQPKNNNYQSLHTAVIGPEGLGLEVQIRTWKMHEHAEMGVAAHWRYKEGGKAQGEFERKIAQMRQLLENSRGGDDAALLAGIGTELVEDRKYLLTPKGEVIDLPPGGTVLDFAYHVHTDVGHRCRGAKVNGRIVPLEYQPQSGDRVEIMTGKTGAPKRDWMLASNAYLASSRSRDKVRAYFYRLDRQRNLDDGREMLDKELRRIGLMQADLKPALEKLKLPDRDELCVALALGEISPGQVSRALHEQSQPAAEPVPRKPGPAPRTPNRSDLTVEGVGNLLTQLARCCQPVPGDAITGYLTKGKGVSIHRGNCASLAYLLRMHPERALPVNWGSREDGRYEVAVLIRAYDRKWLLKDLTNLIAQANVNIVGVNTLSQGGPMAELRMNLKVADFGQLSALLGKLDAVPGVIEARRFG</sequence>
<dbReference type="NCBIfam" id="TIGR00691">
    <property type="entry name" value="spoT_relA"/>
    <property type="match status" value="1"/>
</dbReference>
<dbReference type="InterPro" id="IPR004811">
    <property type="entry name" value="RelA/Spo_fam"/>
</dbReference>
<comment type="caution">
    <text evidence="10">The sequence shown here is derived from an EMBL/GenBank/DDBJ whole genome shotgun (WGS) entry which is preliminary data.</text>
</comment>
<evidence type="ECO:0000256" key="3">
    <source>
        <dbReference type="ARBA" id="ARBA00029754"/>
    </source>
</evidence>
<dbReference type="EMBL" id="BMFO01000001">
    <property type="protein sequence ID" value="GGF86628.1"/>
    <property type="molecule type" value="Genomic_DNA"/>
</dbReference>
<evidence type="ECO:0000259" key="8">
    <source>
        <dbReference type="PROSITE" id="PS51671"/>
    </source>
</evidence>
<feature type="domain" description="ACT" evidence="8">
    <location>
        <begin position="634"/>
        <end position="707"/>
    </location>
</feature>
<dbReference type="Gene3D" id="3.10.20.30">
    <property type="match status" value="1"/>
</dbReference>
<dbReference type="PANTHER" id="PTHR21262">
    <property type="entry name" value="GUANOSINE-3',5'-BIS DIPHOSPHATE 3'-PYROPHOSPHOHYDROLASE"/>
    <property type="match status" value="1"/>
</dbReference>
<accession>A0A917CF70</accession>
<dbReference type="InterPro" id="IPR033655">
    <property type="entry name" value="TGS_RelA/SpoT"/>
</dbReference>
<evidence type="ECO:0000256" key="7">
    <source>
        <dbReference type="SAM" id="MobiDB-lite"/>
    </source>
</evidence>
<evidence type="ECO:0000256" key="1">
    <source>
        <dbReference type="ARBA" id="ARBA00019852"/>
    </source>
</evidence>
<proteinExistence type="inferred from homology"/>
<dbReference type="GO" id="GO:0015969">
    <property type="term" value="P:guanosine tetraphosphate metabolic process"/>
    <property type="evidence" value="ECO:0007669"/>
    <property type="project" value="InterPro"/>
</dbReference>
<dbReference type="SUPFAM" id="SSF81301">
    <property type="entry name" value="Nucleotidyltransferase"/>
    <property type="match status" value="1"/>
</dbReference>
<evidence type="ECO:0000256" key="2">
    <source>
        <dbReference type="ARBA" id="ARBA00025704"/>
    </source>
</evidence>
<feature type="region of interest" description="Disordered" evidence="7">
    <location>
        <begin position="532"/>
        <end position="563"/>
    </location>
</feature>
<dbReference type="GO" id="GO:0005886">
    <property type="term" value="C:plasma membrane"/>
    <property type="evidence" value="ECO:0007669"/>
    <property type="project" value="TreeGrafter"/>
</dbReference>
<evidence type="ECO:0000256" key="5">
    <source>
        <dbReference type="ARBA" id="ARBA00033308"/>
    </source>
</evidence>
<dbReference type="GO" id="GO:0042594">
    <property type="term" value="P:response to starvation"/>
    <property type="evidence" value="ECO:0007669"/>
    <property type="project" value="TreeGrafter"/>
</dbReference>
<dbReference type="Pfam" id="PF04607">
    <property type="entry name" value="RelA_SpoT"/>
    <property type="match status" value="1"/>
</dbReference>
<dbReference type="GO" id="GO:0015949">
    <property type="term" value="P:nucleobase-containing small molecule interconversion"/>
    <property type="evidence" value="ECO:0007669"/>
    <property type="project" value="UniProtKB-ARBA"/>
</dbReference>
<evidence type="ECO:0000313" key="10">
    <source>
        <dbReference type="EMBL" id="GGF86628.1"/>
    </source>
</evidence>
<dbReference type="Pfam" id="PF02824">
    <property type="entry name" value="TGS"/>
    <property type="match status" value="1"/>
</dbReference>
<comment type="similarity">
    <text evidence="6">Belongs to the relA/spoT family.</text>
</comment>
<dbReference type="CDD" id="cd04876">
    <property type="entry name" value="ACT_RelA-SpoT"/>
    <property type="match status" value="1"/>
</dbReference>
<dbReference type="Proteomes" id="UP000632858">
    <property type="component" value="Unassembled WGS sequence"/>
</dbReference>
<evidence type="ECO:0000313" key="11">
    <source>
        <dbReference type="Proteomes" id="UP000632858"/>
    </source>
</evidence>
<dbReference type="Gene3D" id="3.30.70.260">
    <property type="match status" value="1"/>
</dbReference>
<dbReference type="Pfam" id="PF13291">
    <property type="entry name" value="ACT_4"/>
    <property type="match status" value="1"/>
</dbReference>
<dbReference type="GO" id="GO:0008893">
    <property type="term" value="F:guanosine-3',5'-bis(diphosphate) 3'-diphosphatase activity"/>
    <property type="evidence" value="ECO:0007669"/>
    <property type="project" value="TreeGrafter"/>
</dbReference>
<dbReference type="SUPFAM" id="SSF109604">
    <property type="entry name" value="HD-domain/PDEase-like"/>
    <property type="match status" value="1"/>
</dbReference>
<dbReference type="CDD" id="cd01668">
    <property type="entry name" value="TGS_RSH"/>
    <property type="match status" value="1"/>
</dbReference>
<dbReference type="FunFam" id="3.30.460.10:FF:000001">
    <property type="entry name" value="GTP pyrophosphokinase RelA"/>
    <property type="match status" value="1"/>
</dbReference>
<dbReference type="Gene3D" id="3.30.460.10">
    <property type="entry name" value="Beta Polymerase, domain 2"/>
    <property type="match status" value="1"/>
</dbReference>
<comment type="function">
    <text evidence="6">In eubacteria ppGpp (guanosine 3'-diphosphate 5'-diphosphate) is a mediator of the stringent response that coordinates a variety of cellular activities in response to changes in nutritional abundance.</text>
</comment>
<reference evidence="10" key="1">
    <citation type="journal article" date="2014" name="Int. J. Syst. Evol. Microbiol.">
        <title>Complete genome sequence of Corynebacterium casei LMG S-19264T (=DSM 44701T), isolated from a smear-ripened cheese.</title>
        <authorList>
            <consortium name="US DOE Joint Genome Institute (JGI-PGF)"/>
            <person name="Walter F."/>
            <person name="Albersmeier A."/>
            <person name="Kalinowski J."/>
            <person name="Ruckert C."/>
        </authorList>
    </citation>
    <scope>NUCLEOTIDE SEQUENCE</scope>
    <source>
        <strain evidence="10">CGMCC 1.12726</strain>
    </source>
</reference>
<dbReference type="PANTHER" id="PTHR21262:SF31">
    <property type="entry name" value="GTP PYROPHOSPHOKINASE"/>
    <property type="match status" value="1"/>
</dbReference>
<dbReference type="InterPro" id="IPR043519">
    <property type="entry name" value="NT_sf"/>
</dbReference>
<dbReference type="InterPro" id="IPR012676">
    <property type="entry name" value="TGS-like"/>
</dbReference>
<dbReference type="Pfam" id="PF13328">
    <property type="entry name" value="HD_4"/>
    <property type="match status" value="1"/>
</dbReference>
<dbReference type="GO" id="GO:0008728">
    <property type="term" value="F:GTP diphosphokinase activity"/>
    <property type="evidence" value="ECO:0007669"/>
    <property type="project" value="TreeGrafter"/>
</dbReference>
<comment type="pathway">
    <text evidence="2">Purine metabolism.</text>
</comment>
<evidence type="ECO:0000256" key="6">
    <source>
        <dbReference type="RuleBase" id="RU003847"/>
    </source>
</evidence>
<dbReference type="RefSeq" id="WP_188447546.1">
    <property type="nucleotide sequence ID" value="NZ_BMFO01000001.1"/>
</dbReference>
<dbReference type="FunFam" id="3.10.20.30:FF:000002">
    <property type="entry name" value="GTP pyrophosphokinase (RelA/SpoT)"/>
    <property type="match status" value="1"/>
</dbReference>
<dbReference type="SUPFAM" id="SSF55021">
    <property type="entry name" value="ACT-like"/>
    <property type="match status" value="1"/>
</dbReference>
<dbReference type="AlphaFoldDB" id="A0A917CF70"/>
<dbReference type="Gene3D" id="1.10.3210.10">
    <property type="entry name" value="Hypothetical protein af1432"/>
    <property type="match status" value="1"/>
</dbReference>
<keyword evidence="11" id="KW-1185">Reference proteome</keyword>
<name>A0A917CF70_9GAMM</name>
<evidence type="ECO:0000256" key="4">
    <source>
        <dbReference type="ARBA" id="ARBA00032407"/>
    </source>
</evidence>
<gene>
    <name evidence="10" type="primary">relA</name>
    <name evidence="10" type="ORF">GCM10010960_05730</name>
</gene>
<dbReference type="InterPro" id="IPR045865">
    <property type="entry name" value="ACT-like_dom_sf"/>
</dbReference>
<dbReference type="PROSITE" id="PS51880">
    <property type="entry name" value="TGS"/>
    <property type="match status" value="1"/>
</dbReference>
<organism evidence="10 11">
    <name type="scientific">Arenimonas maotaiensis</name>
    <dbReference type="NCBI Taxonomy" id="1446479"/>
    <lineage>
        <taxon>Bacteria</taxon>
        <taxon>Pseudomonadati</taxon>
        <taxon>Pseudomonadota</taxon>
        <taxon>Gammaproteobacteria</taxon>
        <taxon>Lysobacterales</taxon>
        <taxon>Lysobacteraceae</taxon>
        <taxon>Arenimonas</taxon>
    </lineage>
</organism>
<dbReference type="SMART" id="SM00954">
    <property type="entry name" value="RelA_SpoT"/>
    <property type="match status" value="1"/>
</dbReference>
<reference evidence="10" key="2">
    <citation type="submission" date="2020-09" db="EMBL/GenBank/DDBJ databases">
        <authorList>
            <person name="Sun Q."/>
            <person name="Zhou Y."/>
        </authorList>
    </citation>
    <scope>NUCLEOTIDE SEQUENCE</scope>
    <source>
        <strain evidence="10">CGMCC 1.12726</strain>
    </source>
</reference>
<dbReference type="InterPro" id="IPR004095">
    <property type="entry name" value="TGS"/>
</dbReference>
<protein>
    <recommendedName>
        <fullName evidence="1">GTP pyrophosphokinase</fullName>
    </recommendedName>
    <alternativeName>
        <fullName evidence="4">(p)ppGpp synthase</fullName>
    </alternativeName>
    <alternativeName>
        <fullName evidence="3">ATP:GTP 3'-pyrophosphotransferase</fullName>
    </alternativeName>
    <alternativeName>
        <fullName evidence="5">ppGpp synthase I</fullName>
    </alternativeName>
</protein>
<feature type="domain" description="TGS" evidence="9">
    <location>
        <begin position="379"/>
        <end position="442"/>
    </location>
</feature>
<evidence type="ECO:0000259" key="9">
    <source>
        <dbReference type="PROSITE" id="PS51880"/>
    </source>
</evidence>
<dbReference type="SUPFAM" id="SSF81271">
    <property type="entry name" value="TGS-like"/>
    <property type="match status" value="1"/>
</dbReference>
<dbReference type="PROSITE" id="PS51671">
    <property type="entry name" value="ACT"/>
    <property type="match status" value="1"/>
</dbReference>